<gene>
    <name evidence="2" type="ORF">F2P81_010922</name>
</gene>
<proteinExistence type="predicted"/>
<dbReference type="EMBL" id="VEVO01000009">
    <property type="protein sequence ID" value="KAF0038048.1"/>
    <property type="molecule type" value="Genomic_DNA"/>
</dbReference>
<evidence type="ECO:0000256" key="1">
    <source>
        <dbReference type="SAM" id="MobiDB-lite"/>
    </source>
</evidence>
<dbReference type="AlphaFoldDB" id="A0A6A4T167"/>
<dbReference type="Proteomes" id="UP000438429">
    <property type="component" value="Unassembled WGS sequence"/>
</dbReference>
<reference evidence="2 3" key="1">
    <citation type="submission" date="2019-06" db="EMBL/GenBank/DDBJ databases">
        <title>Draft genomes of female and male turbot (Scophthalmus maximus).</title>
        <authorList>
            <person name="Xu H."/>
            <person name="Xu X.-W."/>
            <person name="Shao C."/>
            <person name="Chen S."/>
        </authorList>
    </citation>
    <scope>NUCLEOTIDE SEQUENCE [LARGE SCALE GENOMIC DNA]</scope>
    <source>
        <strain evidence="2">Ysfricsl-2016a</strain>
        <tissue evidence="2">Blood</tissue>
    </source>
</reference>
<organism evidence="2 3">
    <name type="scientific">Scophthalmus maximus</name>
    <name type="common">Turbot</name>
    <name type="synonym">Psetta maxima</name>
    <dbReference type="NCBI Taxonomy" id="52904"/>
    <lineage>
        <taxon>Eukaryota</taxon>
        <taxon>Metazoa</taxon>
        <taxon>Chordata</taxon>
        <taxon>Craniata</taxon>
        <taxon>Vertebrata</taxon>
        <taxon>Euteleostomi</taxon>
        <taxon>Actinopterygii</taxon>
        <taxon>Neopterygii</taxon>
        <taxon>Teleostei</taxon>
        <taxon>Neoteleostei</taxon>
        <taxon>Acanthomorphata</taxon>
        <taxon>Carangaria</taxon>
        <taxon>Pleuronectiformes</taxon>
        <taxon>Pleuronectoidei</taxon>
        <taxon>Scophthalmidae</taxon>
        <taxon>Scophthalmus</taxon>
    </lineage>
</organism>
<evidence type="ECO:0000313" key="2">
    <source>
        <dbReference type="EMBL" id="KAF0038048.1"/>
    </source>
</evidence>
<name>A0A6A4T167_SCOMX</name>
<comment type="caution">
    <text evidence="2">The sequence shown here is derived from an EMBL/GenBank/DDBJ whole genome shotgun (WGS) entry which is preliminary data.</text>
</comment>
<accession>A0A6A4T167</accession>
<sequence length="92" mass="10241">MLPGAARNVAPAPRPSEPEPDVGAKPLERVYTSQVNVILHTEKSGRRDCVNENAAPGIIRDLVININKLCESRFFHLMTKNVTEAYQLEQLT</sequence>
<protein>
    <submittedName>
        <fullName evidence="2">Uncharacterized protein</fullName>
    </submittedName>
</protein>
<evidence type="ECO:0000313" key="3">
    <source>
        <dbReference type="Proteomes" id="UP000438429"/>
    </source>
</evidence>
<feature type="region of interest" description="Disordered" evidence="1">
    <location>
        <begin position="1"/>
        <end position="25"/>
    </location>
</feature>